<dbReference type="SMART" id="SM00387">
    <property type="entry name" value="HATPase_c"/>
    <property type="match status" value="1"/>
</dbReference>
<keyword evidence="9" id="KW-0547">Nucleotide-binding</keyword>
<evidence type="ECO:0000256" key="9">
    <source>
        <dbReference type="ARBA" id="ARBA00022741"/>
    </source>
</evidence>
<dbReference type="Gene3D" id="1.10.287.130">
    <property type="match status" value="1"/>
</dbReference>
<feature type="transmembrane region" description="Helical" evidence="15">
    <location>
        <begin position="12"/>
        <end position="38"/>
    </location>
</feature>
<dbReference type="CDD" id="cd06225">
    <property type="entry name" value="HAMP"/>
    <property type="match status" value="1"/>
</dbReference>
<dbReference type="AlphaFoldDB" id="A0A7X6BDX2"/>
<evidence type="ECO:0000256" key="14">
    <source>
        <dbReference type="ARBA" id="ARBA00023136"/>
    </source>
</evidence>
<keyword evidence="5" id="KW-0997">Cell inner membrane</keyword>
<evidence type="ECO:0000256" key="4">
    <source>
        <dbReference type="ARBA" id="ARBA00022475"/>
    </source>
</evidence>
<evidence type="ECO:0000259" key="17">
    <source>
        <dbReference type="PROSITE" id="PS50885"/>
    </source>
</evidence>
<proteinExistence type="predicted"/>
<evidence type="ECO:0000259" key="16">
    <source>
        <dbReference type="PROSITE" id="PS50109"/>
    </source>
</evidence>
<comment type="catalytic activity">
    <reaction evidence="1">
        <text>ATP + protein L-histidine = ADP + protein N-phospho-L-histidine.</text>
        <dbReference type="EC" id="2.7.13.3"/>
    </reaction>
</comment>
<dbReference type="EC" id="2.7.13.3" evidence="3"/>
<dbReference type="GO" id="GO:0000155">
    <property type="term" value="F:phosphorelay sensor kinase activity"/>
    <property type="evidence" value="ECO:0007669"/>
    <property type="project" value="InterPro"/>
</dbReference>
<feature type="transmembrane region" description="Helical" evidence="15">
    <location>
        <begin position="166"/>
        <end position="187"/>
    </location>
</feature>
<evidence type="ECO:0000256" key="10">
    <source>
        <dbReference type="ARBA" id="ARBA00022777"/>
    </source>
</evidence>
<dbReference type="Pfam" id="PF00672">
    <property type="entry name" value="HAMP"/>
    <property type="match status" value="1"/>
</dbReference>
<dbReference type="Pfam" id="PF02518">
    <property type="entry name" value="HATPase_c"/>
    <property type="match status" value="1"/>
</dbReference>
<evidence type="ECO:0000256" key="11">
    <source>
        <dbReference type="ARBA" id="ARBA00022840"/>
    </source>
</evidence>
<evidence type="ECO:0000313" key="19">
    <source>
        <dbReference type="Proteomes" id="UP000531251"/>
    </source>
</evidence>
<dbReference type="InterPro" id="IPR005467">
    <property type="entry name" value="His_kinase_dom"/>
</dbReference>
<protein>
    <recommendedName>
        <fullName evidence="3">histidine kinase</fullName>
        <ecNumber evidence="3">2.7.13.3</ecNumber>
    </recommendedName>
</protein>
<dbReference type="CDD" id="cd00082">
    <property type="entry name" value="HisKA"/>
    <property type="match status" value="1"/>
</dbReference>
<dbReference type="SUPFAM" id="SSF55874">
    <property type="entry name" value="ATPase domain of HSP90 chaperone/DNA topoisomerase II/histidine kinase"/>
    <property type="match status" value="1"/>
</dbReference>
<evidence type="ECO:0000256" key="1">
    <source>
        <dbReference type="ARBA" id="ARBA00000085"/>
    </source>
</evidence>
<dbReference type="InterPro" id="IPR036097">
    <property type="entry name" value="HisK_dim/P_sf"/>
</dbReference>
<feature type="domain" description="HAMP" evidence="17">
    <location>
        <begin position="188"/>
        <end position="240"/>
    </location>
</feature>
<dbReference type="Proteomes" id="UP000531251">
    <property type="component" value="Unassembled WGS sequence"/>
</dbReference>
<dbReference type="SMART" id="SM00304">
    <property type="entry name" value="HAMP"/>
    <property type="match status" value="1"/>
</dbReference>
<keyword evidence="12 15" id="KW-1133">Transmembrane helix</keyword>
<comment type="subcellular location">
    <subcellularLocation>
        <location evidence="2">Cell inner membrane</location>
        <topology evidence="2">Multi-pass membrane protein</topology>
    </subcellularLocation>
</comment>
<dbReference type="PROSITE" id="PS50109">
    <property type="entry name" value="HIS_KIN"/>
    <property type="match status" value="1"/>
</dbReference>
<keyword evidence="13" id="KW-0902">Two-component regulatory system</keyword>
<dbReference type="PANTHER" id="PTHR44936">
    <property type="entry name" value="SENSOR PROTEIN CREC"/>
    <property type="match status" value="1"/>
</dbReference>
<keyword evidence="10 18" id="KW-0418">Kinase</keyword>
<dbReference type="CDD" id="cd00075">
    <property type="entry name" value="HATPase"/>
    <property type="match status" value="1"/>
</dbReference>
<accession>A0A7X6BDX2</accession>
<dbReference type="RefSeq" id="WP_125972198.1">
    <property type="nucleotide sequence ID" value="NZ_BAAADY010000019.1"/>
</dbReference>
<dbReference type="PROSITE" id="PS50885">
    <property type="entry name" value="HAMP"/>
    <property type="match status" value="1"/>
</dbReference>
<dbReference type="InterPro" id="IPR003594">
    <property type="entry name" value="HATPase_dom"/>
</dbReference>
<dbReference type="InterPro" id="IPR003661">
    <property type="entry name" value="HisK_dim/P_dom"/>
</dbReference>
<gene>
    <name evidence="18" type="ORF">GGR89_003067</name>
</gene>
<evidence type="ECO:0000313" key="18">
    <source>
        <dbReference type="EMBL" id="NJB98730.1"/>
    </source>
</evidence>
<dbReference type="PANTHER" id="PTHR44936:SF5">
    <property type="entry name" value="SENSOR HISTIDINE KINASE ENVZ"/>
    <property type="match status" value="1"/>
</dbReference>
<dbReference type="PRINTS" id="PR00344">
    <property type="entry name" value="BCTRLSENSOR"/>
</dbReference>
<keyword evidence="7" id="KW-0808">Transferase</keyword>
<name>A0A7X6BDX2_9SPHN</name>
<comment type="caution">
    <text evidence="18">The sequence shown here is derived from an EMBL/GenBank/DDBJ whole genome shotgun (WGS) entry which is preliminary data.</text>
</comment>
<dbReference type="GO" id="GO:0005886">
    <property type="term" value="C:plasma membrane"/>
    <property type="evidence" value="ECO:0007669"/>
    <property type="project" value="UniProtKB-SubCell"/>
</dbReference>
<evidence type="ECO:0000256" key="15">
    <source>
        <dbReference type="SAM" id="Phobius"/>
    </source>
</evidence>
<keyword evidence="6" id="KW-0597">Phosphoprotein</keyword>
<keyword evidence="14 15" id="KW-0472">Membrane</keyword>
<evidence type="ECO:0000256" key="13">
    <source>
        <dbReference type="ARBA" id="ARBA00023012"/>
    </source>
</evidence>
<dbReference type="InterPro" id="IPR004358">
    <property type="entry name" value="Sig_transdc_His_kin-like_C"/>
</dbReference>
<dbReference type="InterPro" id="IPR036890">
    <property type="entry name" value="HATPase_C_sf"/>
</dbReference>
<sequence>MSKGTAASRSPLFLRIFVRMLACVAVVQLLNFGLLFAIQTPNPKLHTVGQIAQAMRNPMAVPEGFEVLRAPAVEPQPWNPRAERTEVALATALGVPRDRVILRFPVGFLQRPQVYNRAGVPPAPAPASAAAAQDVIVAGRFEASLKLPDGSWRTVTPGEGLEPWRLFVIAWLVLSALAAAIFAWAMAQRFARPIGAFARAAERLGRDPRAPPIELDGPAEIAEAARAFNDMQARLNRYVDDRATMIAAVAHDLRTPLMRLGLRVEDADPAIRAACEGDIREMQAMISAVMAYVRDSSRIGVRRPLDLRSLAETVVDDAADRGADVSLELGDPVVIEADPVALKAMLANLVGNAVKYAGGAELLLSARDHEAVIAVRDRGPGIADEDMERVFDPFFRGERSRNRDTGGMGLGLASARATARAHGGDITLHRRSGGGLCATVTLPL</sequence>
<keyword evidence="4" id="KW-1003">Cell membrane</keyword>
<dbReference type="EMBL" id="JAATJB010000010">
    <property type="protein sequence ID" value="NJB98730.1"/>
    <property type="molecule type" value="Genomic_DNA"/>
</dbReference>
<evidence type="ECO:0000256" key="2">
    <source>
        <dbReference type="ARBA" id="ARBA00004429"/>
    </source>
</evidence>
<dbReference type="GO" id="GO:0005524">
    <property type="term" value="F:ATP binding"/>
    <property type="evidence" value="ECO:0007669"/>
    <property type="project" value="UniProtKB-KW"/>
</dbReference>
<keyword evidence="8 15" id="KW-0812">Transmembrane</keyword>
<evidence type="ECO:0000256" key="7">
    <source>
        <dbReference type="ARBA" id="ARBA00022679"/>
    </source>
</evidence>
<evidence type="ECO:0000256" key="12">
    <source>
        <dbReference type="ARBA" id="ARBA00022989"/>
    </source>
</evidence>
<organism evidence="18 19">
    <name type="scientific">Sphingomonas trueperi</name>
    <dbReference type="NCBI Taxonomy" id="53317"/>
    <lineage>
        <taxon>Bacteria</taxon>
        <taxon>Pseudomonadati</taxon>
        <taxon>Pseudomonadota</taxon>
        <taxon>Alphaproteobacteria</taxon>
        <taxon>Sphingomonadales</taxon>
        <taxon>Sphingomonadaceae</taxon>
        <taxon>Sphingomonas</taxon>
    </lineage>
</organism>
<evidence type="ECO:0000256" key="8">
    <source>
        <dbReference type="ARBA" id="ARBA00022692"/>
    </source>
</evidence>
<reference evidence="18 19" key="1">
    <citation type="submission" date="2020-03" db="EMBL/GenBank/DDBJ databases">
        <title>Genomic Encyclopedia of Type Strains, Phase IV (KMG-IV): sequencing the most valuable type-strain genomes for metagenomic binning, comparative biology and taxonomic classification.</title>
        <authorList>
            <person name="Goeker M."/>
        </authorList>
    </citation>
    <scope>NUCLEOTIDE SEQUENCE [LARGE SCALE GENOMIC DNA]</scope>
    <source>
        <strain evidence="18 19">DSM 7225</strain>
    </source>
</reference>
<evidence type="ECO:0000256" key="5">
    <source>
        <dbReference type="ARBA" id="ARBA00022519"/>
    </source>
</evidence>
<dbReference type="SUPFAM" id="SSF47384">
    <property type="entry name" value="Homodimeric domain of signal transducing histidine kinase"/>
    <property type="match status" value="1"/>
</dbReference>
<feature type="domain" description="Histidine kinase" evidence="16">
    <location>
        <begin position="248"/>
        <end position="444"/>
    </location>
</feature>
<dbReference type="Gene3D" id="3.30.565.10">
    <property type="entry name" value="Histidine kinase-like ATPase, C-terminal domain"/>
    <property type="match status" value="1"/>
</dbReference>
<keyword evidence="11" id="KW-0067">ATP-binding</keyword>
<dbReference type="InterPro" id="IPR003660">
    <property type="entry name" value="HAMP_dom"/>
</dbReference>
<evidence type="ECO:0000256" key="3">
    <source>
        <dbReference type="ARBA" id="ARBA00012438"/>
    </source>
</evidence>
<keyword evidence="19" id="KW-1185">Reference proteome</keyword>
<evidence type="ECO:0000256" key="6">
    <source>
        <dbReference type="ARBA" id="ARBA00022553"/>
    </source>
</evidence>
<dbReference type="InterPro" id="IPR050980">
    <property type="entry name" value="2C_sensor_his_kinase"/>
</dbReference>